<sequence>MNFLIRGHSGVRWELIEKISELLKTNVVPSDSGDLSPLPYIAGTLVAKPSIRCFSGPASFVPRSILPSTVVLAQAGTEPLPLKSKEHLSILNASLSSSTASRGRTRGGGQGGGEHLGSLRPKLGYGVQRDRGLQVSRLMSCAHSPVSAIVVGNLLRHDSGAQESIVQLNELHATAKHIRDGLEIWDVEKATQVALGGVVGVELRSHAFDKPRMRTSGHSPRPLIGNCATGENSQQAEGRLVKTLLHVSPEHETKPFWPTTVHEAKMNSSIDGSPNLTLAHTILQHCNTSDGLQFRASHKPTPSAPMFPFKSGPVTNHKSSRRCWLFATTKVLKLKETSDDRLIKPPLGRPYRGRRLVGHDREPAWGIRRRPAGGLAPSPHTLRSGPREKLHEHALVLRALHTSLASSSLSASEKLATLCTRKDLVREVYTAPVSLSPRAKCSRRTLAHLLAVLPQARHAALPRRLPPPLSPCSSPPSSPAHAKTVAWYMNITFVYIFEAMATICDIYLGRLTEHKASGERITRRVTKEMRIVCMCGWILGRRCRGGVGSAGGQ</sequence>
<evidence type="ECO:0000313" key="3">
    <source>
        <dbReference type="EMBL" id="KZP07094.1"/>
    </source>
</evidence>
<accession>A0A167XDA0</accession>
<evidence type="ECO:0000256" key="1">
    <source>
        <dbReference type="ARBA" id="ARBA00007238"/>
    </source>
</evidence>
<feature type="compositionally biased region" description="Gly residues" evidence="2">
    <location>
        <begin position="106"/>
        <end position="115"/>
    </location>
</feature>
<evidence type="ECO:0000313" key="4">
    <source>
        <dbReference type="Proteomes" id="UP000076532"/>
    </source>
</evidence>
<organism evidence="3 4">
    <name type="scientific">Athelia psychrophila</name>
    <dbReference type="NCBI Taxonomy" id="1759441"/>
    <lineage>
        <taxon>Eukaryota</taxon>
        <taxon>Fungi</taxon>
        <taxon>Dikarya</taxon>
        <taxon>Basidiomycota</taxon>
        <taxon>Agaricomycotina</taxon>
        <taxon>Agaricomycetes</taxon>
        <taxon>Agaricomycetidae</taxon>
        <taxon>Atheliales</taxon>
        <taxon>Atheliaceae</taxon>
        <taxon>Athelia</taxon>
    </lineage>
</organism>
<dbReference type="Pfam" id="PF00221">
    <property type="entry name" value="Lyase_aromatic"/>
    <property type="match status" value="1"/>
</dbReference>
<dbReference type="InterPro" id="IPR008948">
    <property type="entry name" value="L-Aspartase-like"/>
</dbReference>
<dbReference type="Gene3D" id="1.10.275.10">
    <property type="entry name" value="Fumarase/aspartase (N-terminal domain)"/>
    <property type="match status" value="1"/>
</dbReference>
<reference evidence="3 4" key="1">
    <citation type="journal article" date="2016" name="Mol. Biol. Evol.">
        <title>Comparative Genomics of Early-Diverging Mushroom-Forming Fungi Provides Insights into the Origins of Lignocellulose Decay Capabilities.</title>
        <authorList>
            <person name="Nagy L.G."/>
            <person name="Riley R."/>
            <person name="Tritt A."/>
            <person name="Adam C."/>
            <person name="Daum C."/>
            <person name="Floudas D."/>
            <person name="Sun H."/>
            <person name="Yadav J.S."/>
            <person name="Pangilinan J."/>
            <person name="Larsson K.H."/>
            <person name="Matsuura K."/>
            <person name="Barry K."/>
            <person name="Labutti K."/>
            <person name="Kuo R."/>
            <person name="Ohm R.A."/>
            <person name="Bhattacharya S.S."/>
            <person name="Shirouzu T."/>
            <person name="Yoshinaga Y."/>
            <person name="Martin F.M."/>
            <person name="Grigoriev I.V."/>
            <person name="Hibbett D.S."/>
        </authorList>
    </citation>
    <scope>NUCLEOTIDE SEQUENCE [LARGE SCALE GENOMIC DNA]</scope>
    <source>
        <strain evidence="3 4">CBS 109695</strain>
    </source>
</reference>
<dbReference type="EMBL" id="KV417762">
    <property type="protein sequence ID" value="KZP07094.1"/>
    <property type="molecule type" value="Genomic_DNA"/>
</dbReference>
<dbReference type="OrthoDB" id="10051290at2759"/>
<dbReference type="STRING" id="436010.A0A167XDA0"/>
<gene>
    <name evidence="3" type="ORF">FIBSPDRAFT_1053185</name>
</gene>
<dbReference type="AlphaFoldDB" id="A0A167XDA0"/>
<dbReference type="InterPro" id="IPR001106">
    <property type="entry name" value="Aromatic_Lyase"/>
</dbReference>
<dbReference type="InterPro" id="IPR024083">
    <property type="entry name" value="Fumarase/histidase_N"/>
</dbReference>
<dbReference type="Proteomes" id="UP000076532">
    <property type="component" value="Unassembled WGS sequence"/>
</dbReference>
<protein>
    <submittedName>
        <fullName evidence="3">Uncharacterized protein</fullName>
    </submittedName>
</protein>
<feature type="region of interest" description="Disordered" evidence="2">
    <location>
        <begin position="211"/>
        <end position="232"/>
    </location>
</feature>
<dbReference type="GO" id="GO:0003824">
    <property type="term" value="F:catalytic activity"/>
    <property type="evidence" value="ECO:0007669"/>
    <property type="project" value="InterPro"/>
</dbReference>
<comment type="similarity">
    <text evidence="1">Belongs to the PAL/histidase family.</text>
</comment>
<name>A0A167XDA0_9AGAM</name>
<dbReference type="SUPFAM" id="SSF48557">
    <property type="entry name" value="L-aspartase-like"/>
    <property type="match status" value="1"/>
</dbReference>
<evidence type="ECO:0000256" key="2">
    <source>
        <dbReference type="SAM" id="MobiDB-lite"/>
    </source>
</evidence>
<keyword evidence="4" id="KW-1185">Reference proteome</keyword>
<feature type="region of interest" description="Disordered" evidence="2">
    <location>
        <begin position="367"/>
        <end position="386"/>
    </location>
</feature>
<proteinExistence type="inferred from homology"/>
<feature type="region of interest" description="Disordered" evidence="2">
    <location>
        <begin position="95"/>
        <end position="121"/>
    </location>
</feature>